<dbReference type="SUPFAM" id="SSF52091">
    <property type="entry name" value="SpoIIaa-like"/>
    <property type="match status" value="1"/>
</dbReference>
<dbReference type="Pfam" id="PF07228">
    <property type="entry name" value="SpoIIE"/>
    <property type="match status" value="1"/>
</dbReference>
<accession>A0ABT1DHM7</accession>
<proteinExistence type="predicted"/>
<dbReference type="InterPro" id="IPR002645">
    <property type="entry name" value="STAS_dom"/>
</dbReference>
<comment type="caution">
    <text evidence="3">The sequence shown here is derived from an EMBL/GenBank/DDBJ whole genome shotgun (WGS) entry which is preliminary data.</text>
</comment>
<dbReference type="Proteomes" id="UP001523369">
    <property type="component" value="Unassembled WGS sequence"/>
</dbReference>
<gene>
    <name evidence="3" type="ORF">M1L60_05255</name>
</gene>
<dbReference type="Gene3D" id="3.60.40.10">
    <property type="entry name" value="PPM-type phosphatase domain"/>
    <property type="match status" value="1"/>
</dbReference>
<dbReference type="SMART" id="SM00331">
    <property type="entry name" value="PP2C_SIG"/>
    <property type="match status" value="1"/>
</dbReference>
<organism evidence="3 4">
    <name type="scientific">Paractinoplanes aksuensis</name>
    <dbReference type="NCBI Taxonomy" id="2939490"/>
    <lineage>
        <taxon>Bacteria</taxon>
        <taxon>Bacillati</taxon>
        <taxon>Actinomycetota</taxon>
        <taxon>Actinomycetes</taxon>
        <taxon>Micromonosporales</taxon>
        <taxon>Micromonosporaceae</taxon>
        <taxon>Paractinoplanes</taxon>
    </lineage>
</organism>
<keyword evidence="4" id="KW-1185">Reference proteome</keyword>
<dbReference type="InterPro" id="IPR052016">
    <property type="entry name" value="Bact_Sigma-Reg"/>
</dbReference>
<dbReference type="InterPro" id="IPR058548">
    <property type="entry name" value="MlaB-like_STAS"/>
</dbReference>
<dbReference type="SUPFAM" id="SSF55874">
    <property type="entry name" value="ATPase domain of HSP90 chaperone/DNA topoisomerase II/histidine kinase"/>
    <property type="match status" value="1"/>
</dbReference>
<dbReference type="InterPro" id="IPR036513">
    <property type="entry name" value="STAS_dom_sf"/>
</dbReference>
<dbReference type="Gene3D" id="3.30.450.20">
    <property type="entry name" value="PAS domain"/>
    <property type="match status" value="1"/>
</dbReference>
<evidence type="ECO:0000256" key="1">
    <source>
        <dbReference type="ARBA" id="ARBA00022801"/>
    </source>
</evidence>
<dbReference type="InterPro" id="IPR036457">
    <property type="entry name" value="PPM-type-like_dom_sf"/>
</dbReference>
<dbReference type="EMBL" id="JAMYJR010000003">
    <property type="protein sequence ID" value="MCO8269998.1"/>
    <property type="molecule type" value="Genomic_DNA"/>
</dbReference>
<dbReference type="CDD" id="cd07043">
    <property type="entry name" value="STAS_anti-anti-sigma_factors"/>
    <property type="match status" value="1"/>
</dbReference>
<dbReference type="SUPFAM" id="SSF55785">
    <property type="entry name" value="PYP-like sensor domain (PAS domain)"/>
    <property type="match status" value="1"/>
</dbReference>
<dbReference type="PROSITE" id="PS50801">
    <property type="entry name" value="STAS"/>
    <property type="match status" value="1"/>
</dbReference>
<dbReference type="RefSeq" id="WP_253236134.1">
    <property type="nucleotide sequence ID" value="NZ_JAMYJR010000003.1"/>
</dbReference>
<evidence type="ECO:0000313" key="3">
    <source>
        <dbReference type="EMBL" id="MCO8269998.1"/>
    </source>
</evidence>
<dbReference type="PANTHER" id="PTHR43156">
    <property type="entry name" value="STAGE II SPORULATION PROTEIN E-RELATED"/>
    <property type="match status" value="1"/>
</dbReference>
<dbReference type="PANTHER" id="PTHR43156:SF2">
    <property type="entry name" value="STAGE II SPORULATION PROTEIN E"/>
    <property type="match status" value="1"/>
</dbReference>
<dbReference type="InterPro" id="IPR013656">
    <property type="entry name" value="PAS_4"/>
</dbReference>
<feature type="domain" description="STAS" evidence="2">
    <location>
        <begin position="550"/>
        <end position="634"/>
    </location>
</feature>
<name>A0ABT1DHM7_9ACTN</name>
<sequence>MVDDPSLVLAAVDQVPFILAVCEGPELRVLTLSAATRSVLAGREFRGRPIREVIKDLAGQQFVDAYYEVYRTGEPVNGREWRAHISAPDGSVHEMFANFTITPWVVDGERRGVIGIGFDVTEAVRQRQAEAERTATLQRRYEQSREVITALQRELLPAGLPVLPGAQVAASYLLAEADSAAGGDWFDAVAQRDGRIALIVGDVVGHGVTASGVMGQLRAVLQDRLEEGAGIDEALTAADRFAARVPAAHATTVALVALDPVSGELTYCTAGHPAPLVVGPAGATRYLPLTGGAPLGTGGTFPVGRDRLDVGDLLLLYSDGILERPGRDHRTSAEELAHVAADSAAGRALHDPAATPAERVCTHTVELLVRATGHTDDITLLAVQRVPVVPDLALELPADPHELRAARRRLGEWLGRIGATGEDVFALQHAVGELLANAVEHAGTTVGATVAVTATLTPAGVVLASVADSGRWQEPQRQVNRGRGLALAAQLVALLKVDHAATGTVARVSQPLSRPARLLDLSTARAAAEPTADEVTFRIVEQAGGDETRVRVEGPLDLTTATLARQELLRRSRGGTVPMTVDLSAVTHLSSAGVSALHHVAGQHAAQDAPLVLDATPGTPAQVILALVALLPAR</sequence>
<dbReference type="InterPro" id="IPR035965">
    <property type="entry name" value="PAS-like_dom_sf"/>
</dbReference>
<dbReference type="SUPFAM" id="SSF81606">
    <property type="entry name" value="PP2C-like"/>
    <property type="match status" value="1"/>
</dbReference>
<dbReference type="InterPro" id="IPR001932">
    <property type="entry name" value="PPM-type_phosphatase-like_dom"/>
</dbReference>
<keyword evidence="1" id="KW-0378">Hydrolase</keyword>
<dbReference type="Pfam" id="PF13581">
    <property type="entry name" value="HATPase_c_2"/>
    <property type="match status" value="1"/>
</dbReference>
<dbReference type="InterPro" id="IPR036890">
    <property type="entry name" value="HATPase_C_sf"/>
</dbReference>
<dbReference type="Pfam" id="PF13466">
    <property type="entry name" value="STAS_2"/>
    <property type="match status" value="1"/>
</dbReference>
<reference evidence="3 4" key="1">
    <citation type="submission" date="2022-06" db="EMBL/GenBank/DDBJ databases">
        <title>New Species of the Genus Actinoplanes, ActinopZanes ferrugineus.</title>
        <authorList>
            <person name="Ding P."/>
        </authorList>
    </citation>
    <scope>NUCLEOTIDE SEQUENCE [LARGE SCALE GENOMIC DNA]</scope>
    <source>
        <strain evidence="3 4">TRM88003</strain>
    </source>
</reference>
<dbReference type="Gene3D" id="3.30.750.24">
    <property type="entry name" value="STAS domain"/>
    <property type="match status" value="1"/>
</dbReference>
<dbReference type="InterPro" id="IPR003594">
    <property type="entry name" value="HATPase_dom"/>
</dbReference>
<protein>
    <submittedName>
        <fullName evidence="3">SpoIIE family protein phosphatase</fullName>
    </submittedName>
</protein>
<dbReference type="Pfam" id="PF08448">
    <property type="entry name" value="PAS_4"/>
    <property type="match status" value="1"/>
</dbReference>
<evidence type="ECO:0000313" key="4">
    <source>
        <dbReference type="Proteomes" id="UP001523369"/>
    </source>
</evidence>
<evidence type="ECO:0000259" key="2">
    <source>
        <dbReference type="PROSITE" id="PS50801"/>
    </source>
</evidence>
<dbReference type="Gene3D" id="3.30.565.10">
    <property type="entry name" value="Histidine kinase-like ATPase, C-terminal domain"/>
    <property type="match status" value="1"/>
</dbReference>